<evidence type="ECO:0000256" key="1">
    <source>
        <dbReference type="SAM" id="MobiDB-lite"/>
    </source>
</evidence>
<evidence type="ECO:0000313" key="3">
    <source>
        <dbReference type="EMBL" id="EFO95077.1"/>
    </source>
</evidence>
<dbReference type="OrthoDB" id="5808641at2759"/>
<dbReference type="PANTHER" id="PTHR23362:SF8">
    <property type="entry name" value="SPK DOMAIN-CONTAINING PROTEIN"/>
    <property type="match status" value="1"/>
</dbReference>
<dbReference type="EMBL" id="DS268409">
    <property type="protein sequence ID" value="EFO95077.1"/>
    <property type="molecule type" value="Genomic_DNA"/>
</dbReference>
<feature type="domain" description="SPK" evidence="2">
    <location>
        <begin position="10"/>
        <end position="120"/>
    </location>
</feature>
<dbReference type="Pfam" id="PF04435">
    <property type="entry name" value="SPK"/>
    <property type="match status" value="3"/>
</dbReference>
<sequence length="730" mass="84772">MSLPDKYEEENAHLMRYAAEKSKNVKSPLSIAKLCKQFKEEIGSDKTMECLRQRIQRLRMKIHESDEFDMDTKVEMLFALSVQIEPDFLTELRKEAYVKVDRYQRIIEYKKNGGGLEMSGKHMANPNLCESKHKLILQFLANKSETMKTPLPDRLFLREFKALNLTSNEFLTLKRRYPRIKDEIYESPNFDKATKIRMMFISSTKLPERVLKELREDAEVGVDEKNRITTYRANDGSLELEGEHSHSSKIREGHRAGRQRKWEEYNEEEGKEDYNQSDRCRRINLLKVLMNRTENATSPVNIEQLASEIKMQFGRHQRVSRLRSRIESIRENILEYKNMETPTKVKMMFALSGTVNPDFLRLLRNEAIVEVDENNRIIRYEAYDGSLKLEGKHSEELDVSRRQRVSNIVLLSDLDETDEGEEEDENTDDTSDNGGSDSDLSEIEDLEEEPAQVEEKKKVPIITRSGRVSRKRSLSIRSSCFDNGTTSEINQRHDIDRTKRTKQSSEESSGDFGLLALREHLKIENMEWESIAIKQESSMDYQQFPMSSSTSRQLVESEQEIPLACFPNEDEWVGDEQTVPTEIQPTLKECKVEEIIDDFESIPDILANEDETALKEYLEALHGLVLKLNTPHLSDVDLKIKSMLEKFQYDEVPIDYISISLEACLIMVFKNSTMKSEPDNESHSLKNFIYLLENSIFCIKNTSLEAFKHKLRGLFVELSISDKVTPNQEV</sequence>
<feature type="compositionally biased region" description="Polar residues" evidence="1">
    <location>
        <begin position="479"/>
        <end position="489"/>
    </location>
</feature>
<protein>
    <recommendedName>
        <fullName evidence="2">SPK domain-containing protein</fullName>
    </recommendedName>
</protein>
<dbReference type="FunCoup" id="E3LJ68">
    <property type="interactions" value="2306"/>
</dbReference>
<proteinExistence type="predicted"/>
<feature type="region of interest" description="Disordered" evidence="1">
    <location>
        <begin position="239"/>
        <end position="273"/>
    </location>
</feature>
<evidence type="ECO:0000259" key="2">
    <source>
        <dbReference type="SMART" id="SM00583"/>
    </source>
</evidence>
<dbReference type="HOGENOM" id="CLU_012177_1_0_1"/>
<dbReference type="AlphaFoldDB" id="E3LJ68"/>
<organism evidence="4">
    <name type="scientific">Caenorhabditis remanei</name>
    <name type="common">Caenorhabditis vulgaris</name>
    <dbReference type="NCBI Taxonomy" id="31234"/>
    <lineage>
        <taxon>Eukaryota</taxon>
        <taxon>Metazoa</taxon>
        <taxon>Ecdysozoa</taxon>
        <taxon>Nematoda</taxon>
        <taxon>Chromadorea</taxon>
        <taxon>Rhabditida</taxon>
        <taxon>Rhabditina</taxon>
        <taxon>Rhabditomorpha</taxon>
        <taxon>Rhabditoidea</taxon>
        <taxon>Rhabditidae</taxon>
        <taxon>Peloderinae</taxon>
        <taxon>Caenorhabditis</taxon>
    </lineage>
</organism>
<feature type="region of interest" description="Disordered" evidence="1">
    <location>
        <begin position="479"/>
        <end position="510"/>
    </location>
</feature>
<dbReference type="InterPro" id="IPR053315">
    <property type="entry name" value="Peptidase_C14A"/>
</dbReference>
<feature type="compositionally biased region" description="Acidic residues" evidence="1">
    <location>
        <begin position="413"/>
        <end position="431"/>
    </location>
</feature>
<reference evidence="3" key="1">
    <citation type="submission" date="2007-07" db="EMBL/GenBank/DDBJ databases">
        <title>PCAP assembly of the Caenorhabditis remanei genome.</title>
        <authorList>
            <consortium name="The Caenorhabditis remanei Sequencing Consortium"/>
            <person name="Wilson R.K."/>
        </authorList>
    </citation>
    <scope>NUCLEOTIDE SEQUENCE [LARGE SCALE GENOMIC DNA]</scope>
    <source>
        <strain evidence="3">PB4641</strain>
    </source>
</reference>
<feature type="compositionally biased region" description="Acidic residues" evidence="1">
    <location>
        <begin position="439"/>
        <end position="452"/>
    </location>
</feature>
<dbReference type="PANTHER" id="PTHR23362">
    <property type="entry name" value="L-PLASTIN-RELATED"/>
    <property type="match status" value="1"/>
</dbReference>
<dbReference type="InterPro" id="IPR006570">
    <property type="entry name" value="SPK_dom"/>
</dbReference>
<feature type="compositionally biased region" description="Basic and acidic residues" evidence="1">
    <location>
        <begin position="241"/>
        <end position="264"/>
    </location>
</feature>
<gene>
    <name evidence="3" type="ORF">CRE_09087</name>
</gene>
<dbReference type="eggNOG" id="ENOG502TJN5">
    <property type="taxonomic scope" value="Eukaryota"/>
</dbReference>
<feature type="domain" description="SPK" evidence="2">
    <location>
        <begin position="132"/>
        <end position="242"/>
    </location>
</feature>
<dbReference type="SMART" id="SM00583">
    <property type="entry name" value="SPK"/>
    <property type="match status" value="3"/>
</dbReference>
<dbReference type="Proteomes" id="UP000008281">
    <property type="component" value="Unassembled WGS sequence"/>
</dbReference>
<keyword evidence="4" id="KW-1185">Reference proteome</keyword>
<feature type="region of interest" description="Disordered" evidence="1">
    <location>
        <begin position="410"/>
        <end position="460"/>
    </location>
</feature>
<feature type="domain" description="SPK" evidence="2">
    <location>
        <begin position="281"/>
        <end position="391"/>
    </location>
</feature>
<accession>E3LJ68</accession>
<name>E3LJ68_CAERE</name>
<dbReference type="InParanoid" id="E3LJ68"/>
<evidence type="ECO:0000313" key="4">
    <source>
        <dbReference type="Proteomes" id="UP000008281"/>
    </source>
</evidence>
<dbReference type="OMA" id="MEWESIA"/>